<dbReference type="InterPro" id="IPR015943">
    <property type="entry name" value="WD40/YVTN_repeat-like_dom_sf"/>
</dbReference>
<evidence type="ECO:0000313" key="1">
    <source>
        <dbReference type="EMBL" id="GIE26821.1"/>
    </source>
</evidence>
<protein>
    <recommendedName>
        <fullName evidence="3">Glutamine cyclotransferase</fullName>
    </recommendedName>
</protein>
<accession>A0ABQ4A7J3</accession>
<evidence type="ECO:0000313" key="2">
    <source>
        <dbReference type="Proteomes" id="UP000603200"/>
    </source>
</evidence>
<reference evidence="1 2" key="1">
    <citation type="submission" date="2021-01" db="EMBL/GenBank/DDBJ databases">
        <title>Whole genome shotgun sequence of Actinoplanes humidus NBRC 14915.</title>
        <authorList>
            <person name="Komaki H."/>
            <person name="Tamura T."/>
        </authorList>
    </citation>
    <scope>NUCLEOTIDE SEQUENCE [LARGE SCALE GENOMIC DNA]</scope>
    <source>
        <strain evidence="1 2">NBRC 14915</strain>
    </source>
</reference>
<dbReference type="SUPFAM" id="SSF50969">
    <property type="entry name" value="YVTN repeat-like/Quinoprotein amine dehydrogenase"/>
    <property type="match status" value="1"/>
</dbReference>
<dbReference type="RefSeq" id="WP_203843712.1">
    <property type="nucleotide sequence ID" value="NZ_BAAATV010000046.1"/>
</dbReference>
<dbReference type="Proteomes" id="UP000603200">
    <property type="component" value="Unassembled WGS sequence"/>
</dbReference>
<gene>
    <name evidence="1" type="ORF">Ahu01nite_099230</name>
</gene>
<dbReference type="Gene3D" id="2.130.10.10">
    <property type="entry name" value="YVTN repeat-like/Quinoprotein amine dehydrogenase"/>
    <property type="match status" value="1"/>
</dbReference>
<name>A0ABQ4A7J3_9ACTN</name>
<dbReference type="InterPro" id="IPR011044">
    <property type="entry name" value="Quino_amine_DH_bsu"/>
</dbReference>
<evidence type="ECO:0008006" key="3">
    <source>
        <dbReference type="Google" id="ProtNLM"/>
    </source>
</evidence>
<comment type="caution">
    <text evidence="1">The sequence shown here is derived from an EMBL/GenBank/DDBJ whole genome shotgun (WGS) entry which is preliminary data.</text>
</comment>
<dbReference type="EMBL" id="BOMN01000154">
    <property type="protein sequence ID" value="GIE26821.1"/>
    <property type="molecule type" value="Genomic_DNA"/>
</dbReference>
<sequence length="212" mass="23357">MPFAVGTVRDIPVRALKLCGMTWFGEYLCFSEAVSERIIMVDPVTGQVEHRIPCAGVLTDLTTVNGLLLQVAGDKRCVRVVDPANGAEIGEIPNPRPGHALRGLEANRRGLWFGYDDLRLVELRDPRELTLIDVFQVRHGIAGLTASDSYLIYADQASGTINVYDIEVRREIASYSVAGNPTGLAWDGQLIWYCDFTTLQLRAVELPGLVRG</sequence>
<organism evidence="1 2">
    <name type="scientific">Winogradskya humida</name>
    <dbReference type="NCBI Taxonomy" id="113566"/>
    <lineage>
        <taxon>Bacteria</taxon>
        <taxon>Bacillati</taxon>
        <taxon>Actinomycetota</taxon>
        <taxon>Actinomycetes</taxon>
        <taxon>Micromonosporales</taxon>
        <taxon>Micromonosporaceae</taxon>
        <taxon>Winogradskya</taxon>
    </lineage>
</organism>
<proteinExistence type="predicted"/>
<keyword evidence="2" id="KW-1185">Reference proteome</keyword>